<evidence type="ECO:0000256" key="1">
    <source>
        <dbReference type="ARBA" id="ARBA00004613"/>
    </source>
</evidence>
<dbReference type="InterPro" id="IPR003646">
    <property type="entry name" value="SH3-like_bac-type"/>
</dbReference>
<dbReference type="EMBL" id="CP007646">
    <property type="protein sequence ID" value="AIR10600.1"/>
    <property type="molecule type" value="Genomic_DNA"/>
</dbReference>
<dbReference type="GO" id="GO:0071555">
    <property type="term" value="P:cell wall organization"/>
    <property type="evidence" value="ECO:0007669"/>
    <property type="project" value="UniProtKB-KW"/>
</dbReference>
<dbReference type="EMBL" id="CP123971">
    <property type="protein sequence ID" value="WII27794.1"/>
    <property type="molecule type" value="Genomic_DNA"/>
</dbReference>
<name>A0A089QCW6_9LACO</name>
<dbReference type="CDD" id="cd02696">
    <property type="entry name" value="MurNAc-LAA"/>
    <property type="match status" value="1"/>
</dbReference>
<evidence type="ECO:0000313" key="11">
    <source>
        <dbReference type="EMBL" id="AIR10600.1"/>
    </source>
</evidence>
<comment type="similarity">
    <text evidence="2 8">Belongs to the N-acetylmuramoyl-L-alanine amidase 3 family.</text>
</comment>
<evidence type="ECO:0000256" key="5">
    <source>
        <dbReference type="ARBA" id="ARBA00022729"/>
    </source>
</evidence>
<dbReference type="PANTHER" id="PTHR30404">
    <property type="entry name" value="N-ACETYLMURAMOYL-L-ALANINE AMIDASE"/>
    <property type="match status" value="1"/>
</dbReference>
<dbReference type="SUPFAM" id="SSF53187">
    <property type="entry name" value="Zn-dependent exopeptidases"/>
    <property type="match status" value="1"/>
</dbReference>
<dbReference type="PANTHER" id="PTHR30404:SF0">
    <property type="entry name" value="N-ACETYLMURAMOYL-L-ALANINE AMIDASE AMIC"/>
    <property type="match status" value="1"/>
</dbReference>
<keyword evidence="4 8" id="KW-0964">Secreted</keyword>
<evidence type="ECO:0000259" key="10">
    <source>
        <dbReference type="SMART" id="SM00646"/>
    </source>
</evidence>
<gene>
    <name evidence="11" type="primary">amiC</name>
    <name evidence="11" type="ORF">LSJ_0919</name>
    <name evidence="12" type="ORF">QFE45_05205</name>
</gene>
<accession>A0A089QCW6</accession>
<dbReference type="Pfam" id="PF01520">
    <property type="entry name" value="Amidase_3"/>
    <property type="match status" value="1"/>
</dbReference>
<evidence type="ECO:0000313" key="13">
    <source>
        <dbReference type="Proteomes" id="UP000029488"/>
    </source>
</evidence>
<dbReference type="Gene3D" id="2.30.30.40">
    <property type="entry name" value="SH3 Domains"/>
    <property type="match status" value="1"/>
</dbReference>
<comment type="function">
    <text evidence="8">Probably involved in cell-wall metabolism.</text>
</comment>
<reference evidence="11 13" key="1">
    <citation type="journal article" date="2014" name="BMC Genomics">
        <title>Unusual genome complexity in Lactobacillus salivarius JCM1046.</title>
        <authorList>
            <person name="Raftis E.J."/>
            <person name="Forde B.M."/>
            <person name="Claesson M.J."/>
            <person name="O'Toole P.W."/>
        </authorList>
    </citation>
    <scope>NUCLEOTIDE SEQUENCE [LARGE SCALE GENOMIC DNA]</scope>
    <source>
        <strain evidence="11 13">JCM1046</strain>
    </source>
</reference>
<evidence type="ECO:0000256" key="2">
    <source>
        <dbReference type="ARBA" id="ARBA00010860"/>
    </source>
</evidence>
<keyword evidence="7 8" id="KW-0961">Cell wall biogenesis/degradation</keyword>
<evidence type="ECO:0000256" key="3">
    <source>
        <dbReference type="ARBA" id="ARBA00018811"/>
    </source>
</evidence>
<evidence type="ECO:0000313" key="12">
    <source>
        <dbReference type="EMBL" id="WII27794.1"/>
    </source>
</evidence>
<reference evidence="12" key="2">
    <citation type="submission" date="2023-04" db="EMBL/GenBank/DDBJ databases">
        <title>Four porcine-derived lactic acid bacteria strains analyses and their evaluation as potential probiotics based on genomics.</title>
        <authorList>
            <person name="Niu D."/>
        </authorList>
    </citation>
    <scope>NUCLEOTIDE SEQUENCE</scope>
    <source>
        <strain evidence="12">ZSA5</strain>
    </source>
</reference>
<dbReference type="GO" id="GO:0009253">
    <property type="term" value="P:peptidoglycan catabolic process"/>
    <property type="evidence" value="ECO:0007669"/>
    <property type="project" value="InterPro"/>
</dbReference>
<dbReference type="PIRSF" id="PIRSF037730">
    <property type="entry name" value="CWA_LytH_prd"/>
    <property type="match status" value="1"/>
</dbReference>
<dbReference type="KEGG" id="lsj:LSJ_0919"/>
<dbReference type="SMART" id="SM00646">
    <property type="entry name" value="Ami_3"/>
    <property type="match status" value="1"/>
</dbReference>
<dbReference type="InterPro" id="IPR050695">
    <property type="entry name" value="N-acetylmuramoyl_amidase_3"/>
</dbReference>
<dbReference type="InterPro" id="IPR002508">
    <property type="entry name" value="MurNAc-LAA_cat"/>
</dbReference>
<dbReference type="Pfam" id="PF08239">
    <property type="entry name" value="SH3_3"/>
    <property type="match status" value="1"/>
</dbReference>
<dbReference type="InterPro" id="IPR017273">
    <property type="entry name" value="LytH"/>
</dbReference>
<dbReference type="Gene3D" id="3.40.630.40">
    <property type="entry name" value="Zn-dependent exopeptidases"/>
    <property type="match status" value="1"/>
</dbReference>
<evidence type="ECO:0000256" key="8">
    <source>
        <dbReference type="PIRNR" id="PIRNR037730"/>
    </source>
</evidence>
<keyword evidence="5" id="KW-0732">Signal</keyword>
<evidence type="ECO:0000256" key="7">
    <source>
        <dbReference type="ARBA" id="ARBA00023316"/>
    </source>
</evidence>
<dbReference type="Proteomes" id="UP001231316">
    <property type="component" value="Chromosome"/>
</dbReference>
<dbReference type="RefSeq" id="WP_034983169.1">
    <property type="nucleotide sequence ID" value="NZ_CAKMBQ010000001.1"/>
</dbReference>
<sequence>MKDYKKILLSRIDLKILYLIIIILFSILTFRTVHYIRQVPLINKAIIYQSYNTSSKNLGTLNMGDRVTVLSTKYHWKKVKTSEGEVGWIQDWNFQQQNKITSLSDATIVIDAGHGGSDSGALSRTNKNEKTYTLIYAKKLAERLRKAGAMVYMTRDDDSFVSLNSRPQLAENLHADAFISIHFDSAPENNMGSGYTTYYYHKKTSLRLAQDINSKLKYLKLENRGVEFGDFLVIRENTVPAVLLEMGYINSDRDFERITSTSYQDSVADDIKQGLDTYFNQN</sequence>
<keyword evidence="9" id="KW-1133">Transmembrane helix</keyword>
<keyword evidence="9" id="KW-0472">Membrane</keyword>
<keyword evidence="6 8" id="KW-0378">Hydrolase</keyword>
<comment type="subcellular location">
    <subcellularLocation>
        <location evidence="1 8">Secreted</location>
    </subcellularLocation>
</comment>
<proteinExistence type="inferred from homology"/>
<dbReference type="AlphaFoldDB" id="A0A089QCW6"/>
<evidence type="ECO:0000256" key="6">
    <source>
        <dbReference type="ARBA" id="ARBA00022801"/>
    </source>
</evidence>
<dbReference type="GO" id="GO:0030288">
    <property type="term" value="C:outer membrane-bounded periplasmic space"/>
    <property type="evidence" value="ECO:0007669"/>
    <property type="project" value="TreeGrafter"/>
</dbReference>
<dbReference type="GO" id="GO:0008745">
    <property type="term" value="F:N-acetylmuramoyl-L-alanine amidase activity"/>
    <property type="evidence" value="ECO:0007669"/>
    <property type="project" value="InterPro"/>
</dbReference>
<feature type="domain" description="MurNAc-LAA" evidence="10">
    <location>
        <begin position="167"/>
        <end position="276"/>
    </location>
</feature>
<organism evidence="11 13">
    <name type="scientific">Ligilactobacillus salivarius</name>
    <dbReference type="NCBI Taxonomy" id="1624"/>
    <lineage>
        <taxon>Bacteria</taxon>
        <taxon>Bacillati</taxon>
        <taxon>Bacillota</taxon>
        <taxon>Bacilli</taxon>
        <taxon>Lactobacillales</taxon>
        <taxon>Lactobacillaceae</taxon>
        <taxon>Ligilactobacillus</taxon>
    </lineage>
</organism>
<protein>
    <recommendedName>
        <fullName evidence="3 8">Probable cell wall amidase lytH</fullName>
        <ecNumber evidence="8">3.5.1.-</ecNumber>
    </recommendedName>
</protein>
<dbReference type="Proteomes" id="UP000029488">
    <property type="component" value="Chromosome"/>
</dbReference>
<evidence type="ECO:0000256" key="9">
    <source>
        <dbReference type="SAM" id="Phobius"/>
    </source>
</evidence>
<feature type="transmembrane region" description="Helical" evidence="9">
    <location>
        <begin position="12"/>
        <end position="30"/>
    </location>
</feature>
<dbReference type="EC" id="3.5.1.-" evidence="8"/>
<evidence type="ECO:0000256" key="4">
    <source>
        <dbReference type="ARBA" id="ARBA00022525"/>
    </source>
</evidence>
<keyword evidence="9" id="KW-0812">Transmembrane</keyword>
<dbReference type="GO" id="GO:0005576">
    <property type="term" value="C:extracellular region"/>
    <property type="evidence" value="ECO:0007669"/>
    <property type="project" value="UniProtKB-SubCell"/>
</dbReference>